<comment type="function">
    <text evidence="7">Part of the twin-arginine translocation (Tat) system that transports large folded proteins containing a characteristic twin-arginine motif in their signal peptide across membranes. Together with TatB, TatC is part of a receptor directly interacting with Tat signal peptides.</text>
</comment>
<keyword evidence="2 7" id="KW-0812">Transmembrane</keyword>
<keyword evidence="3 7" id="KW-0653">Protein transport</keyword>
<sequence length="269" mass="29596">MEVDAQPQGTKRDRRMSLGGHLREARNRLIIAVIGLAVGMVVAFIATDAIIAFITEPIHVLDAKHGTDFAKLMFSTVSEAFNLRLRIAFAIGLLLSAPIWLWQVWAFIMPGLTRKEISYTIWFLVSAIPLFFAGVYVAIIVAPHVIEVMSNFVPENAVNYFKAAEYYDFIFKFVIVIGVSFVLPVFMVALNLAGVITGRAIVKGWRVAVLISALFAAIATPAADIFSMLMLAGILIVLYFAAGLLSMLFDRRKRKRTIAAGLDPDVSTA</sequence>
<dbReference type="AlphaFoldDB" id="A0A1R4IQH8"/>
<feature type="transmembrane region" description="Helical" evidence="7">
    <location>
        <begin position="205"/>
        <end position="223"/>
    </location>
</feature>
<feature type="transmembrane region" description="Helical" evidence="7">
    <location>
        <begin position="120"/>
        <end position="146"/>
    </location>
</feature>
<evidence type="ECO:0000313" key="8">
    <source>
        <dbReference type="EMBL" id="SJN22150.1"/>
    </source>
</evidence>
<keyword evidence="4 7" id="KW-1133">Transmembrane helix</keyword>
<feature type="transmembrane region" description="Helical" evidence="7">
    <location>
        <begin position="29"/>
        <end position="54"/>
    </location>
</feature>
<feature type="transmembrane region" description="Helical" evidence="7">
    <location>
        <begin position="229"/>
        <end position="249"/>
    </location>
</feature>
<dbReference type="GO" id="GO:0065002">
    <property type="term" value="P:intracellular protein transmembrane transport"/>
    <property type="evidence" value="ECO:0007669"/>
    <property type="project" value="TreeGrafter"/>
</dbReference>
<comment type="subcellular location">
    <subcellularLocation>
        <location evidence="7">Cell membrane</location>
        <topology evidence="7">Multi-pass membrane protein</topology>
    </subcellularLocation>
    <subcellularLocation>
        <location evidence="1">Membrane</location>
        <topology evidence="1">Multi-pass membrane protein</topology>
    </subcellularLocation>
</comment>
<keyword evidence="7" id="KW-0813">Transport</keyword>
<dbReference type="InterPro" id="IPR002033">
    <property type="entry name" value="TatC"/>
</dbReference>
<proteinExistence type="inferred from homology"/>
<comment type="similarity">
    <text evidence="7">Belongs to the TatC family.</text>
</comment>
<keyword evidence="5 7" id="KW-0811">Translocation</keyword>
<evidence type="ECO:0000256" key="2">
    <source>
        <dbReference type="ARBA" id="ARBA00022692"/>
    </source>
</evidence>
<evidence type="ECO:0000256" key="1">
    <source>
        <dbReference type="ARBA" id="ARBA00004141"/>
    </source>
</evidence>
<dbReference type="Pfam" id="PF00902">
    <property type="entry name" value="TatC"/>
    <property type="match status" value="1"/>
</dbReference>
<evidence type="ECO:0000256" key="4">
    <source>
        <dbReference type="ARBA" id="ARBA00022989"/>
    </source>
</evidence>
<evidence type="ECO:0000256" key="6">
    <source>
        <dbReference type="ARBA" id="ARBA00023136"/>
    </source>
</evidence>
<evidence type="ECO:0000256" key="7">
    <source>
        <dbReference type="HAMAP-Rule" id="MF_00902"/>
    </source>
</evidence>
<dbReference type="HAMAP" id="MF_00902">
    <property type="entry name" value="TatC"/>
    <property type="match status" value="1"/>
</dbReference>
<feature type="transmembrane region" description="Helical" evidence="7">
    <location>
        <begin position="87"/>
        <end position="108"/>
    </location>
</feature>
<dbReference type="EMBL" id="FUKO01000012">
    <property type="protein sequence ID" value="SJN22150.1"/>
    <property type="molecule type" value="Genomic_DNA"/>
</dbReference>
<reference evidence="8 9" key="1">
    <citation type="submission" date="2017-02" db="EMBL/GenBank/DDBJ databases">
        <authorList>
            <person name="Peterson S.W."/>
        </authorList>
    </citation>
    <scope>NUCLEOTIDE SEQUENCE [LARGE SCALE GENOMIC DNA]</scope>
    <source>
        <strain evidence="8 9">B Mb 05.01</strain>
    </source>
</reference>
<comment type="subunit">
    <text evidence="7">The Tat system comprises two distinct complexes: a TatABC complex, containing multiple copies of TatA, TatB and TatC subunits, and a separate TatA complex, containing only TatA subunits. Substrates initially bind to the TatABC complex, which probably triggers association of the separate TatA complex to form the active translocon.</text>
</comment>
<dbReference type="PRINTS" id="PR01840">
    <property type="entry name" value="TATCFAMILY"/>
</dbReference>
<feature type="transmembrane region" description="Helical" evidence="7">
    <location>
        <begin position="166"/>
        <end position="193"/>
    </location>
</feature>
<evidence type="ECO:0000256" key="5">
    <source>
        <dbReference type="ARBA" id="ARBA00023010"/>
    </source>
</evidence>
<keyword evidence="9" id="KW-1185">Reference proteome</keyword>
<dbReference type="PANTHER" id="PTHR30371:SF0">
    <property type="entry name" value="SEC-INDEPENDENT PROTEIN TRANSLOCASE PROTEIN TATC, CHLOROPLASTIC-RELATED"/>
    <property type="match status" value="1"/>
</dbReference>
<dbReference type="GO" id="GO:0009977">
    <property type="term" value="F:proton motive force dependent protein transmembrane transporter activity"/>
    <property type="evidence" value="ECO:0007669"/>
    <property type="project" value="TreeGrafter"/>
</dbReference>
<accession>A0A1R4IQH8</accession>
<dbReference type="GO" id="GO:0033281">
    <property type="term" value="C:TAT protein transport complex"/>
    <property type="evidence" value="ECO:0007669"/>
    <property type="project" value="UniProtKB-UniRule"/>
</dbReference>
<evidence type="ECO:0000256" key="3">
    <source>
        <dbReference type="ARBA" id="ARBA00022927"/>
    </source>
</evidence>
<dbReference type="Proteomes" id="UP000196320">
    <property type="component" value="Unassembled WGS sequence"/>
</dbReference>
<dbReference type="GO" id="GO:0043953">
    <property type="term" value="P:protein transport by the Tat complex"/>
    <property type="evidence" value="ECO:0007669"/>
    <property type="project" value="UniProtKB-UniRule"/>
</dbReference>
<protein>
    <recommendedName>
        <fullName evidence="7">Sec-independent protein translocase protein TatC</fullName>
    </recommendedName>
</protein>
<keyword evidence="7" id="KW-1003">Cell membrane</keyword>
<organism evidence="8 9">
    <name type="scientific">Microbacterium esteraromaticum</name>
    <dbReference type="NCBI Taxonomy" id="57043"/>
    <lineage>
        <taxon>Bacteria</taxon>
        <taxon>Bacillati</taxon>
        <taxon>Actinomycetota</taxon>
        <taxon>Actinomycetes</taxon>
        <taxon>Micrococcales</taxon>
        <taxon>Microbacteriaceae</taxon>
        <taxon>Microbacterium</taxon>
    </lineage>
</organism>
<gene>
    <name evidence="7" type="primary">tatC</name>
    <name evidence="8" type="ORF">FM104_03370</name>
</gene>
<name>A0A1R4IQH8_9MICO</name>
<dbReference type="NCBIfam" id="TIGR00945">
    <property type="entry name" value="tatC"/>
    <property type="match status" value="1"/>
</dbReference>
<evidence type="ECO:0000313" key="9">
    <source>
        <dbReference type="Proteomes" id="UP000196320"/>
    </source>
</evidence>
<dbReference type="PANTHER" id="PTHR30371">
    <property type="entry name" value="SEC-INDEPENDENT PROTEIN TRANSLOCASE PROTEIN TATC"/>
    <property type="match status" value="1"/>
</dbReference>
<keyword evidence="6 7" id="KW-0472">Membrane</keyword>